<dbReference type="EMBL" id="JAMZNK010000047">
    <property type="protein sequence ID" value="MDA6072006.1"/>
    <property type="molecule type" value="Genomic_DNA"/>
</dbReference>
<name>A0ABT4WHH2_9FLAO</name>
<dbReference type="RefSeq" id="WP_271337829.1">
    <property type="nucleotide sequence ID" value="NZ_JAMZNK010000047.1"/>
</dbReference>
<evidence type="ECO:0000313" key="1">
    <source>
        <dbReference type="EMBL" id="MDA6072006.1"/>
    </source>
</evidence>
<protein>
    <submittedName>
        <fullName evidence="1">Uncharacterized protein</fullName>
    </submittedName>
</protein>
<organism evidence="1 2">
    <name type="scientific">Flavobacterium azizsancarii</name>
    <dbReference type="NCBI Taxonomy" id="2961580"/>
    <lineage>
        <taxon>Bacteria</taxon>
        <taxon>Pseudomonadati</taxon>
        <taxon>Bacteroidota</taxon>
        <taxon>Flavobacteriia</taxon>
        <taxon>Flavobacteriales</taxon>
        <taxon>Flavobacteriaceae</taxon>
        <taxon>Flavobacterium</taxon>
    </lineage>
</organism>
<proteinExistence type="predicted"/>
<evidence type="ECO:0000313" key="2">
    <source>
        <dbReference type="Proteomes" id="UP001212170"/>
    </source>
</evidence>
<dbReference type="Proteomes" id="UP001212170">
    <property type="component" value="Unassembled WGS sequence"/>
</dbReference>
<keyword evidence="2" id="KW-1185">Reference proteome</keyword>
<gene>
    <name evidence="1" type="ORF">NJT12_20485</name>
</gene>
<accession>A0ABT4WHH2</accession>
<comment type="caution">
    <text evidence="1">The sequence shown here is derived from an EMBL/GenBank/DDBJ whole genome shotgun (WGS) entry which is preliminary data.</text>
</comment>
<reference evidence="1 2" key="1">
    <citation type="journal article" date="2023" name="Chemosphere">
        <title>Whole genome analysis of Flavobacterium aziz-sancarii sp. nov., isolated from Ardley Island (Antarctica), revealed a rich resistome and bioremediation potential.</title>
        <authorList>
            <person name="Otur C."/>
            <person name="Okay S."/>
            <person name="Kurt-Kizildogan A."/>
        </authorList>
    </citation>
    <scope>NUCLEOTIDE SEQUENCE [LARGE SCALE GENOMIC DNA]</scope>
    <source>
        <strain evidence="1 2">AC</strain>
    </source>
</reference>
<sequence>MKLIIPLLILILSYIQNEGKEIIIEDQIQKANKIEEIALKTFTYEDIARYAMASIMGQQPKIISAIKKGNLYYISYIRKSDKKKFDYKIKFDGTKIIWSNIDGRWRDSQYDEKITFIEKNNKLSIIQTFNDGSKDIQEYKRGQ</sequence>